<protein>
    <recommendedName>
        <fullName evidence="11">Polygalacturonase</fullName>
    </recommendedName>
</protein>
<dbReference type="InterPro" id="IPR011050">
    <property type="entry name" value="Pectin_lyase_fold/virulence"/>
</dbReference>
<comment type="caution">
    <text evidence="9">The sequence shown here is derived from an EMBL/GenBank/DDBJ whole genome shotgun (WGS) entry which is preliminary data.</text>
</comment>
<keyword evidence="5 8" id="KW-0378">Hydrolase</keyword>
<dbReference type="GO" id="GO:0071555">
    <property type="term" value="P:cell wall organization"/>
    <property type="evidence" value="ECO:0007669"/>
    <property type="project" value="UniProtKB-KW"/>
</dbReference>
<keyword evidence="10" id="KW-1185">Reference proteome</keyword>
<keyword evidence="7" id="KW-0961">Cell wall biogenesis/degradation</keyword>
<proteinExistence type="inferred from homology"/>
<dbReference type="GO" id="GO:0004650">
    <property type="term" value="F:polygalacturonase activity"/>
    <property type="evidence" value="ECO:0007669"/>
    <property type="project" value="InterPro"/>
</dbReference>
<organism evidence="9 10">
    <name type="scientific">Kingdonia uniflora</name>
    <dbReference type="NCBI Taxonomy" id="39325"/>
    <lineage>
        <taxon>Eukaryota</taxon>
        <taxon>Viridiplantae</taxon>
        <taxon>Streptophyta</taxon>
        <taxon>Embryophyta</taxon>
        <taxon>Tracheophyta</taxon>
        <taxon>Spermatophyta</taxon>
        <taxon>Magnoliopsida</taxon>
        <taxon>Ranunculales</taxon>
        <taxon>Circaeasteraceae</taxon>
        <taxon>Kingdonia</taxon>
    </lineage>
</organism>
<evidence type="ECO:0000256" key="1">
    <source>
        <dbReference type="ARBA" id="ARBA00004191"/>
    </source>
</evidence>
<dbReference type="Proteomes" id="UP000541444">
    <property type="component" value="Unassembled WGS sequence"/>
</dbReference>
<evidence type="ECO:0000313" key="9">
    <source>
        <dbReference type="EMBL" id="KAF6169565.1"/>
    </source>
</evidence>
<keyword evidence="3" id="KW-0134">Cell wall</keyword>
<dbReference type="InterPro" id="IPR012334">
    <property type="entry name" value="Pectin_lyas_fold"/>
</dbReference>
<evidence type="ECO:0000256" key="5">
    <source>
        <dbReference type="ARBA" id="ARBA00022801"/>
    </source>
</evidence>
<dbReference type="PANTHER" id="PTHR31375">
    <property type="match status" value="1"/>
</dbReference>
<dbReference type="SUPFAM" id="SSF51126">
    <property type="entry name" value="Pectin lyase-like"/>
    <property type="match status" value="1"/>
</dbReference>
<dbReference type="OrthoDB" id="187139at2759"/>
<reference evidence="9 10" key="1">
    <citation type="journal article" date="2020" name="IScience">
        <title>Genome Sequencing of the Endangered Kingdonia uniflora (Circaeasteraceae, Ranunculales) Reveals Potential Mechanisms of Evolutionary Specialization.</title>
        <authorList>
            <person name="Sun Y."/>
            <person name="Deng T."/>
            <person name="Zhang A."/>
            <person name="Moore M.J."/>
            <person name="Landis J.B."/>
            <person name="Lin N."/>
            <person name="Zhang H."/>
            <person name="Zhang X."/>
            <person name="Huang J."/>
            <person name="Zhang X."/>
            <person name="Sun H."/>
            <person name="Wang H."/>
        </authorList>
    </citation>
    <scope>NUCLEOTIDE SEQUENCE [LARGE SCALE GENOMIC DNA]</scope>
    <source>
        <strain evidence="9">TB1705</strain>
        <tissue evidence="9">Leaf</tissue>
    </source>
</reference>
<accession>A0A7J7NQU0</accession>
<dbReference type="EMBL" id="JACGCM010000633">
    <property type="protein sequence ID" value="KAF6169565.1"/>
    <property type="molecule type" value="Genomic_DNA"/>
</dbReference>
<evidence type="ECO:0000256" key="3">
    <source>
        <dbReference type="ARBA" id="ARBA00022512"/>
    </source>
</evidence>
<name>A0A7J7NQU0_9MAGN</name>
<evidence type="ECO:0000256" key="8">
    <source>
        <dbReference type="RuleBase" id="RU361169"/>
    </source>
</evidence>
<comment type="subcellular location">
    <subcellularLocation>
        <location evidence="1">Secreted</location>
        <location evidence="1">Cell wall</location>
    </subcellularLocation>
</comment>
<evidence type="ECO:0000256" key="7">
    <source>
        <dbReference type="ARBA" id="ARBA00023316"/>
    </source>
</evidence>
<gene>
    <name evidence="9" type="ORF">GIB67_000838</name>
</gene>
<dbReference type="Pfam" id="PF00295">
    <property type="entry name" value="Glyco_hydro_28"/>
    <property type="match status" value="1"/>
</dbReference>
<keyword evidence="4" id="KW-0964">Secreted</keyword>
<dbReference type="GO" id="GO:0005975">
    <property type="term" value="P:carbohydrate metabolic process"/>
    <property type="evidence" value="ECO:0007669"/>
    <property type="project" value="InterPro"/>
</dbReference>
<evidence type="ECO:0000256" key="6">
    <source>
        <dbReference type="ARBA" id="ARBA00023295"/>
    </source>
</evidence>
<sequence length="166" mass="18099">MHLVVTGCQGAEISNVAITAPEDSPNTDGHGISVGSLGQDKSYSAMEQIYVWNCTFWKTSNCARIKTWQGGSGNARGITFPDIILNEVEKAIVINKYYCNDDNNFENNTSAVKVSDVWFTDFQGSSSLEVAVEIFCSKTVACTDIHLDNVQLMNVDTKKGLLDASC</sequence>
<evidence type="ECO:0008006" key="11">
    <source>
        <dbReference type="Google" id="ProtNLM"/>
    </source>
</evidence>
<comment type="similarity">
    <text evidence="2 8">Belongs to the glycosyl hydrolase 28 family.</text>
</comment>
<evidence type="ECO:0000313" key="10">
    <source>
        <dbReference type="Proteomes" id="UP000541444"/>
    </source>
</evidence>
<evidence type="ECO:0000256" key="4">
    <source>
        <dbReference type="ARBA" id="ARBA00022525"/>
    </source>
</evidence>
<dbReference type="AlphaFoldDB" id="A0A7J7NQU0"/>
<keyword evidence="6 8" id="KW-0326">Glycosidase</keyword>
<dbReference type="Gene3D" id="2.160.20.10">
    <property type="entry name" value="Single-stranded right-handed beta-helix, Pectin lyase-like"/>
    <property type="match status" value="1"/>
</dbReference>
<dbReference type="InterPro" id="IPR000743">
    <property type="entry name" value="Glyco_hydro_28"/>
</dbReference>
<evidence type="ECO:0000256" key="2">
    <source>
        <dbReference type="ARBA" id="ARBA00008834"/>
    </source>
</evidence>